<protein>
    <submittedName>
        <fullName evidence="3">Sugar phosphate isomerase/epimerase</fullName>
    </submittedName>
</protein>
<dbReference type="OrthoDB" id="3280201at2"/>
<dbReference type="Proteomes" id="UP000320244">
    <property type="component" value="Unassembled WGS sequence"/>
</dbReference>
<evidence type="ECO:0000313" key="3">
    <source>
        <dbReference type="EMBL" id="TWP38285.1"/>
    </source>
</evidence>
<dbReference type="Pfam" id="PF01261">
    <property type="entry name" value="AP_endonuc_2"/>
    <property type="match status" value="1"/>
</dbReference>
<dbReference type="PANTHER" id="PTHR12110:SF21">
    <property type="entry name" value="XYLOSE ISOMERASE-LIKE TIM BARREL DOMAIN-CONTAINING PROTEIN"/>
    <property type="match status" value="1"/>
</dbReference>
<gene>
    <name evidence="3" type="ORF">FGL98_03480</name>
</gene>
<reference evidence="3 4" key="1">
    <citation type="submission" date="2019-05" db="EMBL/GenBank/DDBJ databases">
        <authorList>
            <person name="Lee S.D."/>
        </authorList>
    </citation>
    <scope>NUCLEOTIDE SEQUENCE [LARGE SCALE GENOMIC DNA]</scope>
    <source>
        <strain evidence="3 4">C5-26</strain>
    </source>
</reference>
<name>A0A563E779_9MICO</name>
<keyword evidence="1" id="KW-0119">Carbohydrate metabolism</keyword>
<dbReference type="SUPFAM" id="SSF51658">
    <property type="entry name" value="Xylose isomerase-like"/>
    <property type="match status" value="1"/>
</dbReference>
<dbReference type="AlphaFoldDB" id="A0A563E779"/>
<dbReference type="InterPro" id="IPR036237">
    <property type="entry name" value="Xyl_isomerase-like_sf"/>
</dbReference>
<proteinExistence type="predicted"/>
<reference evidence="3 4" key="2">
    <citation type="submission" date="2019-08" db="EMBL/GenBank/DDBJ databases">
        <title>Jejuicoccus antrihumi gen. nov., sp. nov., a new member of the family Dermacoccaceae isolated from a cave.</title>
        <authorList>
            <person name="Schumann P."/>
            <person name="Kim I.S."/>
        </authorList>
    </citation>
    <scope>NUCLEOTIDE SEQUENCE [LARGE SCALE GENOMIC DNA]</scope>
    <source>
        <strain evidence="3 4">C5-26</strain>
    </source>
</reference>
<dbReference type="RefSeq" id="WP_146315262.1">
    <property type="nucleotide sequence ID" value="NZ_VCQV01000003.1"/>
</dbReference>
<dbReference type="Gene3D" id="3.20.20.150">
    <property type="entry name" value="Divalent-metal-dependent TIM barrel enzymes"/>
    <property type="match status" value="1"/>
</dbReference>
<sequence length="295" mass="33351">MKLALDPYMFRDVPLLELPALVAHLGYEWIELSPREDFTPFYAHPRADDARVRAFRKALSSAGVSVSSVLPLYRWSGPDEDDRQAAVRYWKRAIQITSDLGVDTMNSEFNGTKLEAARCEAQFWRSMDELLPVFEKEGIRLVLEPHPYDWEEDGRAAVDIIRAINSPLVSFLYCAPHTFHQGNDCLGIMQHAGELLSMVHVADSYDHTVSSGQRYIVNPPGAQVTVHQHLDIGQGDVDFEEFFSTLEQVGFDGIVTSCVFAWEDRATESSIFMRDTIRDYLSGWASPSRLESSIT</sequence>
<evidence type="ECO:0000313" key="4">
    <source>
        <dbReference type="Proteomes" id="UP000320244"/>
    </source>
</evidence>
<evidence type="ECO:0000256" key="1">
    <source>
        <dbReference type="ARBA" id="ARBA00023277"/>
    </source>
</evidence>
<dbReference type="GO" id="GO:0016853">
    <property type="term" value="F:isomerase activity"/>
    <property type="evidence" value="ECO:0007669"/>
    <property type="project" value="UniProtKB-KW"/>
</dbReference>
<evidence type="ECO:0000259" key="2">
    <source>
        <dbReference type="Pfam" id="PF01261"/>
    </source>
</evidence>
<dbReference type="InterPro" id="IPR013022">
    <property type="entry name" value="Xyl_isomerase-like_TIM-brl"/>
</dbReference>
<organism evidence="3 4">
    <name type="scientific">Leekyejoonella antrihumi</name>
    <dbReference type="NCBI Taxonomy" id="1660198"/>
    <lineage>
        <taxon>Bacteria</taxon>
        <taxon>Bacillati</taxon>
        <taxon>Actinomycetota</taxon>
        <taxon>Actinomycetes</taxon>
        <taxon>Micrococcales</taxon>
        <taxon>Dermacoccaceae</taxon>
        <taxon>Leekyejoonella</taxon>
    </lineage>
</organism>
<keyword evidence="4" id="KW-1185">Reference proteome</keyword>
<accession>A0A563E779</accession>
<dbReference type="PANTHER" id="PTHR12110">
    <property type="entry name" value="HYDROXYPYRUVATE ISOMERASE"/>
    <property type="match status" value="1"/>
</dbReference>
<comment type="caution">
    <text evidence="3">The sequence shown here is derived from an EMBL/GenBank/DDBJ whole genome shotgun (WGS) entry which is preliminary data.</text>
</comment>
<dbReference type="EMBL" id="VCQV01000003">
    <property type="protein sequence ID" value="TWP38285.1"/>
    <property type="molecule type" value="Genomic_DNA"/>
</dbReference>
<feature type="domain" description="Xylose isomerase-like TIM barrel" evidence="2">
    <location>
        <begin position="20"/>
        <end position="275"/>
    </location>
</feature>
<dbReference type="InterPro" id="IPR050312">
    <property type="entry name" value="IolE/XylAMocC-like"/>
</dbReference>
<keyword evidence="3" id="KW-0413">Isomerase</keyword>